<sequence length="406" mass="44182">MPKRRLQEEKQRKDRRRCPSGLKGAKTGLSPGNHPLVNPRLVPRCSTTIQALPTYRAMATGSGAAAAAAADAEEKESGSRMITLTSNEGKAFVVTEASARQSATIRSMVDDGGCVDKGFPLPNVDSKTLARVIQYCDEHGNKEPHTVDERAALAKFDRDFIAELDADKAFLYDVTMAANYLHIQGLLALTTQCVADTIKGKTPEEIRTAFGIEGEEPVAAAVVEMEGEDAVVPEAVAADAEKAEEKESGSRMITLKSNEGKAFVVTEASARQSTTIGHMIDDDCTREAVPLPNVDSKTLEKVIEYFDEHANNKADTDDEKAALDKFDKDFIGELDGDKAFLFHVTMAANYLHAQGLLDLTTQCIADTIKGKTPEEIRTAFNIASDQLTFEFVHPVQSVREESQVDQ</sequence>
<evidence type="ECO:0000256" key="2">
    <source>
        <dbReference type="ARBA" id="ARBA00009993"/>
    </source>
</evidence>
<dbReference type="PANTHER" id="PTHR11165">
    <property type="entry name" value="SKP1"/>
    <property type="match status" value="1"/>
</dbReference>
<dbReference type="Pfam" id="PF03931">
    <property type="entry name" value="Skp1_POZ"/>
    <property type="match status" value="2"/>
</dbReference>
<dbReference type="InterPro" id="IPR016073">
    <property type="entry name" value="Skp1_comp_POZ"/>
</dbReference>
<comment type="similarity">
    <text evidence="2">Belongs to the SKP1 family.</text>
</comment>
<dbReference type="Gene3D" id="3.30.710.10">
    <property type="entry name" value="Potassium Channel Kv1.1, Chain A"/>
    <property type="match status" value="2"/>
</dbReference>
<feature type="domain" description="SKP1 component dimerisation" evidence="5">
    <location>
        <begin position="354"/>
        <end position="385"/>
    </location>
</feature>
<evidence type="ECO:0000259" key="6">
    <source>
        <dbReference type="Pfam" id="PF03931"/>
    </source>
</evidence>
<organism evidence="7 8">
    <name type="scientific">Oryza rufipogon</name>
    <name type="common">Brownbeard rice</name>
    <name type="synonym">Asian wild rice</name>
    <dbReference type="NCBI Taxonomy" id="4529"/>
    <lineage>
        <taxon>Eukaryota</taxon>
        <taxon>Viridiplantae</taxon>
        <taxon>Streptophyta</taxon>
        <taxon>Embryophyta</taxon>
        <taxon>Tracheophyta</taxon>
        <taxon>Spermatophyta</taxon>
        <taxon>Magnoliopsida</taxon>
        <taxon>Liliopsida</taxon>
        <taxon>Poales</taxon>
        <taxon>Poaceae</taxon>
        <taxon>BOP clade</taxon>
        <taxon>Oryzoideae</taxon>
        <taxon>Oryzeae</taxon>
        <taxon>Oryzinae</taxon>
        <taxon>Oryza</taxon>
    </lineage>
</organism>
<dbReference type="InterPro" id="IPR016072">
    <property type="entry name" value="Skp1_comp_dimer"/>
</dbReference>
<feature type="domain" description="SKP1 component POZ" evidence="6">
    <location>
        <begin position="252"/>
        <end position="310"/>
    </location>
</feature>
<evidence type="ECO:0000256" key="1">
    <source>
        <dbReference type="ARBA" id="ARBA00004906"/>
    </source>
</evidence>
<comment type="pathway">
    <text evidence="1">Protein modification; protein ubiquitination.</text>
</comment>
<dbReference type="Pfam" id="PF01466">
    <property type="entry name" value="Skp1"/>
    <property type="match status" value="2"/>
</dbReference>
<feature type="compositionally biased region" description="Basic and acidic residues" evidence="4">
    <location>
        <begin position="1"/>
        <end position="12"/>
    </location>
</feature>
<dbReference type="STRING" id="4529.A0A0E0QBI1"/>
<evidence type="ECO:0008006" key="9">
    <source>
        <dbReference type="Google" id="ProtNLM"/>
    </source>
</evidence>
<dbReference type="SUPFAM" id="SSF54695">
    <property type="entry name" value="POZ domain"/>
    <property type="match status" value="2"/>
</dbReference>
<keyword evidence="8" id="KW-1185">Reference proteome</keyword>
<dbReference type="AlphaFoldDB" id="A0A0E0QBI1"/>
<feature type="domain" description="SKP1 component POZ" evidence="6">
    <location>
        <begin position="81"/>
        <end position="139"/>
    </location>
</feature>
<dbReference type="eggNOG" id="KOG1724">
    <property type="taxonomic scope" value="Eukaryota"/>
</dbReference>
<accession>A0A0E0QBI1</accession>
<dbReference type="HOGENOM" id="CLU_059252_0_1_1"/>
<dbReference type="InterPro" id="IPR011333">
    <property type="entry name" value="SKP1/BTB/POZ_sf"/>
</dbReference>
<reference evidence="8" key="1">
    <citation type="submission" date="2013-06" db="EMBL/GenBank/DDBJ databases">
        <authorList>
            <person name="Zhao Q."/>
        </authorList>
    </citation>
    <scope>NUCLEOTIDE SEQUENCE</scope>
    <source>
        <strain evidence="8">cv. W1943</strain>
    </source>
</reference>
<proteinExistence type="inferred from homology"/>
<evidence type="ECO:0000313" key="8">
    <source>
        <dbReference type="Proteomes" id="UP000008022"/>
    </source>
</evidence>
<evidence type="ECO:0000256" key="3">
    <source>
        <dbReference type="ARBA" id="ARBA00022786"/>
    </source>
</evidence>
<dbReference type="InterPro" id="IPR036296">
    <property type="entry name" value="SKP1-like_dim_sf"/>
</dbReference>
<keyword evidence="3" id="KW-0833">Ubl conjugation pathway</keyword>
<dbReference type="SMART" id="SM00512">
    <property type="entry name" value="Skp1"/>
    <property type="match status" value="2"/>
</dbReference>
<dbReference type="GO" id="GO:0016567">
    <property type="term" value="P:protein ubiquitination"/>
    <property type="evidence" value="ECO:0007669"/>
    <property type="project" value="UniProtKB-UniPathway"/>
</dbReference>
<dbReference type="InterPro" id="IPR001232">
    <property type="entry name" value="SKP1-like"/>
</dbReference>
<name>A0A0E0QBI1_ORYRU</name>
<dbReference type="EnsemblPlants" id="ORUFI07G23930.1">
    <property type="protein sequence ID" value="ORUFI07G23930.1"/>
    <property type="gene ID" value="ORUFI07G23930"/>
</dbReference>
<feature type="region of interest" description="Disordered" evidence="4">
    <location>
        <begin position="1"/>
        <end position="38"/>
    </location>
</feature>
<dbReference type="GO" id="GO:0009867">
    <property type="term" value="P:jasmonic acid mediated signaling pathway"/>
    <property type="evidence" value="ECO:0007669"/>
    <property type="project" value="UniProtKB-ARBA"/>
</dbReference>
<dbReference type="InterPro" id="IPR016897">
    <property type="entry name" value="SKP1"/>
</dbReference>
<evidence type="ECO:0000313" key="7">
    <source>
        <dbReference type="EnsemblPlants" id="ORUFI07G23930.1"/>
    </source>
</evidence>
<dbReference type="SUPFAM" id="SSF81382">
    <property type="entry name" value="Skp1 dimerisation domain-like"/>
    <property type="match status" value="2"/>
</dbReference>
<dbReference type="Proteomes" id="UP000008022">
    <property type="component" value="Unassembled WGS sequence"/>
</dbReference>
<dbReference type="FunFam" id="3.30.710.10:FF:000124">
    <property type="entry name" value="Protein CBG09126"/>
    <property type="match status" value="2"/>
</dbReference>
<protein>
    <recommendedName>
        <fullName evidence="9">SKP1 component POZ domain-containing protein</fullName>
    </recommendedName>
</protein>
<dbReference type="CDD" id="cd18322">
    <property type="entry name" value="BTB_POZ_SKP1"/>
    <property type="match status" value="2"/>
</dbReference>
<reference evidence="7" key="2">
    <citation type="submission" date="2015-06" db="UniProtKB">
        <authorList>
            <consortium name="EnsemblPlants"/>
        </authorList>
    </citation>
    <scope>IDENTIFICATION</scope>
</reference>
<evidence type="ECO:0000259" key="5">
    <source>
        <dbReference type="Pfam" id="PF01466"/>
    </source>
</evidence>
<dbReference type="GO" id="GO:0006511">
    <property type="term" value="P:ubiquitin-dependent protein catabolic process"/>
    <property type="evidence" value="ECO:0007669"/>
    <property type="project" value="InterPro"/>
</dbReference>
<evidence type="ECO:0000256" key="4">
    <source>
        <dbReference type="SAM" id="MobiDB-lite"/>
    </source>
</evidence>
<feature type="domain" description="SKP1 component dimerisation" evidence="5">
    <location>
        <begin position="184"/>
        <end position="215"/>
    </location>
</feature>
<dbReference type="Gramene" id="ORUFI07G23930.1">
    <property type="protein sequence ID" value="ORUFI07G23930.1"/>
    <property type="gene ID" value="ORUFI07G23930"/>
</dbReference>
<dbReference type="UniPathway" id="UPA00143"/>